<dbReference type="PANTHER" id="PTHR35381:SF1">
    <property type="entry name" value="EF-HAND DOMAIN-CONTAINING PROTEIN"/>
    <property type="match status" value="1"/>
</dbReference>
<feature type="compositionally biased region" description="Basic and acidic residues" evidence="1">
    <location>
        <begin position="388"/>
        <end position="404"/>
    </location>
</feature>
<feature type="region of interest" description="Disordered" evidence="1">
    <location>
        <begin position="366"/>
        <end position="414"/>
    </location>
</feature>
<dbReference type="VEuPathDB" id="ToxoDB:TGDOM2_233153"/>
<sequence length="603" mass="66285">MEFLLRFATYTPRIVRRRCGCPIAAQATEAVRERLRAEHVKEELKGCTFRPKILHSRISTATCSSARGVSDSLACWASLSKYILPEYQKHDTKEPLPPGSETTSQGNGQKKRAWSCEERRRISRGEVLYLEGKRQLETQQQTFEHIRALRREAELQECTFAPAVHSPSKPTVGGAAVKPAGFDSSVARVRQATERREERLKLQEIRDPSIPARAGRAHRRNTLPQPFSFEEGRYKVKLAPEVFTMTVEIGRGRRGKMSIREGEDPRLVARSFCKTYSLHGDEAEWITGVLLQEMSHRNLLAFTSVGPDHFASPVARNPTRAGSPGRDSSRVRIVPACPPQSPLEGGKVALEDLDQPFPSLQINHSTATVEGPTVGLQSLPGVPRRVQRIPEKPDTATSEARSEQTGKSSVPSFVSRSLSGDLLAPTLISSMKPSPSPRQKAAPNRVLVGSGTCTPILSARKPPSRYALEEDTRSQTQKGKFFMKTTSDGGKSKGATSAVPAREVERRIRRGRGGDGRAAERVSEFQGRDGKLTENSLFPPNNVPVSALPSMDLSRPLHGSTYPTSLVDEDYVRSGSPTLYSVVDSEPTESTSFVSPVVGNRCS</sequence>
<evidence type="ECO:0000256" key="1">
    <source>
        <dbReference type="SAM" id="MobiDB-lite"/>
    </source>
</evidence>
<dbReference type="PANTHER" id="PTHR35381">
    <property type="entry name" value="EF-HAND DOMAIN-CONTAINING PROTEIN"/>
    <property type="match status" value="1"/>
</dbReference>
<feature type="region of interest" description="Disordered" evidence="1">
    <location>
        <begin position="426"/>
        <end position="540"/>
    </location>
</feature>
<evidence type="ECO:0000313" key="2">
    <source>
        <dbReference type="EMBL" id="KFG48826.1"/>
    </source>
</evidence>
<reference evidence="2 3" key="1">
    <citation type="submission" date="2014-02" db="EMBL/GenBank/DDBJ databases">
        <authorList>
            <person name="Sibley D."/>
            <person name="Venepally P."/>
            <person name="Karamycheva S."/>
            <person name="Hadjithomas M."/>
            <person name="Khan A."/>
            <person name="Brunk B."/>
            <person name="Roos D."/>
            <person name="Caler E."/>
            <person name="Lorenzi H."/>
        </authorList>
    </citation>
    <scope>NUCLEOTIDE SEQUENCE [LARGE SCALE GENOMIC DNA]</scope>
    <source>
        <strain evidence="2 3">GAB2-2007-GAL-DOM2</strain>
    </source>
</reference>
<feature type="region of interest" description="Disordered" evidence="1">
    <location>
        <begin position="90"/>
        <end position="116"/>
    </location>
</feature>
<dbReference type="Proteomes" id="UP000028837">
    <property type="component" value="Unassembled WGS sequence"/>
</dbReference>
<comment type="caution">
    <text evidence="2">The sequence shown here is derived from an EMBL/GenBank/DDBJ whole genome shotgun (WGS) entry which is preliminary data.</text>
</comment>
<feature type="compositionally biased region" description="Basic and acidic residues" evidence="1">
    <location>
        <begin position="502"/>
        <end position="532"/>
    </location>
</feature>
<dbReference type="AlphaFoldDB" id="A0A086KWQ8"/>
<feature type="region of interest" description="Disordered" evidence="1">
    <location>
        <begin position="313"/>
        <end position="343"/>
    </location>
</feature>
<evidence type="ECO:0000313" key="3">
    <source>
        <dbReference type="Proteomes" id="UP000028837"/>
    </source>
</evidence>
<dbReference type="EMBL" id="AHZU02000073">
    <property type="protein sequence ID" value="KFG48826.1"/>
    <property type="molecule type" value="Genomic_DNA"/>
</dbReference>
<accession>A0A086KWQ8</accession>
<gene>
    <name evidence="2" type="ORF">TGDOM2_233153</name>
</gene>
<organism evidence="2 3">
    <name type="scientific">Toxoplasma gondii GAB2-2007-GAL-DOM2</name>
    <dbReference type="NCBI Taxonomy" id="1130820"/>
    <lineage>
        <taxon>Eukaryota</taxon>
        <taxon>Sar</taxon>
        <taxon>Alveolata</taxon>
        <taxon>Apicomplexa</taxon>
        <taxon>Conoidasida</taxon>
        <taxon>Coccidia</taxon>
        <taxon>Eucoccidiorida</taxon>
        <taxon>Eimeriorina</taxon>
        <taxon>Sarcocystidae</taxon>
        <taxon>Toxoplasma</taxon>
    </lineage>
</organism>
<feature type="compositionally biased region" description="Polar residues" evidence="1">
    <location>
        <begin position="474"/>
        <end position="489"/>
    </location>
</feature>
<dbReference type="OrthoDB" id="354828at2759"/>
<protein>
    <submittedName>
        <fullName evidence="2">Uncharacterized protein</fullName>
    </submittedName>
</protein>
<name>A0A086KWQ8_TOXGO</name>
<proteinExistence type="predicted"/>